<sequence>MSQPKSIPAAASATLENDWSSISAPDEKRRVQNRNTQRKYPDSCSIEKVRLQKEHSKRDIENMIRASGAYVAPEAKDFDTGEETGLPWGSISMRHIVAFGKAKEQSLREASLYTAASRAGRSSRVGLHLLDKYARGSPVWATWRKRLSAHTAGSNVATMAMCTDHGES</sequence>
<reference evidence="2 3" key="2">
    <citation type="journal article" date="2021" name="Curr. Genet.">
        <title>Genetic response to nitrogen starvation in the aggressive Eucalyptus foliar pathogen Teratosphaeria destructans.</title>
        <authorList>
            <person name="Havenga M."/>
            <person name="Wingfield B.D."/>
            <person name="Wingfield M.J."/>
            <person name="Dreyer L.L."/>
            <person name="Roets F."/>
            <person name="Aylward J."/>
        </authorList>
    </citation>
    <scope>NUCLEOTIDE SEQUENCE [LARGE SCALE GENOMIC DNA]</scope>
    <source>
        <strain evidence="2">CMW44962</strain>
    </source>
</reference>
<evidence type="ECO:0000313" key="3">
    <source>
        <dbReference type="Proteomes" id="UP001138500"/>
    </source>
</evidence>
<protein>
    <submittedName>
        <fullName evidence="2">Uncharacterized protein</fullName>
    </submittedName>
</protein>
<dbReference type="PANTHER" id="PTHR39607:SF2">
    <property type="entry name" value="BZIP DOMAIN-CONTAINING PROTEIN"/>
    <property type="match status" value="1"/>
</dbReference>
<accession>A0A9W7VYR5</accession>
<reference evidence="2 3" key="1">
    <citation type="journal article" date="2018" name="IMA Fungus">
        <title>IMA Genome-F 10: Nine draft genome sequences of Claviceps purpurea s.lat., including C. arundinis, C. humidiphila, and C. cf. spartinae, pseudomolecules for the pitch canker pathogen Fusarium circinatum, draft genome of Davidsoniella eucalypti, Grosmannia galeiformis, Quambalaria eucalypti, and Teratosphaeria destructans.</title>
        <authorList>
            <person name="Wingfield B.D."/>
            <person name="Liu M."/>
            <person name="Nguyen H.D."/>
            <person name="Lane F.A."/>
            <person name="Morgan S.W."/>
            <person name="De Vos L."/>
            <person name="Wilken P.M."/>
            <person name="Duong T.A."/>
            <person name="Aylward J."/>
            <person name="Coetzee M.P."/>
            <person name="Dadej K."/>
            <person name="De Beer Z.W."/>
            <person name="Findlay W."/>
            <person name="Havenga M."/>
            <person name="Kolarik M."/>
            <person name="Menzies J.G."/>
            <person name="Naidoo K."/>
            <person name="Pochopski O."/>
            <person name="Shoukouhi P."/>
            <person name="Santana Q.C."/>
            <person name="Seifert K.A."/>
            <person name="Soal N."/>
            <person name="Steenkamp E.T."/>
            <person name="Tatham C.T."/>
            <person name="van der Nest M.A."/>
            <person name="Wingfield M.J."/>
        </authorList>
    </citation>
    <scope>NUCLEOTIDE SEQUENCE [LARGE SCALE GENOMIC DNA]</scope>
    <source>
        <strain evidence="2">CMW44962</strain>
    </source>
</reference>
<gene>
    <name evidence="2" type="ORF">Tdes44962_MAKER05316</name>
</gene>
<dbReference type="OrthoDB" id="5387389at2759"/>
<dbReference type="AlphaFoldDB" id="A0A9W7VYR5"/>
<name>A0A9W7VYR5_9PEZI</name>
<dbReference type="PANTHER" id="PTHR39607">
    <property type="entry name" value="XANTHOCILLIN BIOSYNTHESIS CLUSTER TRANSCRIPTION FACTOR XANC-RELATED"/>
    <property type="match status" value="1"/>
</dbReference>
<evidence type="ECO:0000256" key="1">
    <source>
        <dbReference type="SAM" id="MobiDB-lite"/>
    </source>
</evidence>
<evidence type="ECO:0000313" key="2">
    <source>
        <dbReference type="EMBL" id="KAH9818551.1"/>
    </source>
</evidence>
<feature type="compositionally biased region" description="Polar residues" evidence="1">
    <location>
        <begin position="14"/>
        <end position="23"/>
    </location>
</feature>
<keyword evidence="3" id="KW-1185">Reference proteome</keyword>
<feature type="region of interest" description="Disordered" evidence="1">
    <location>
        <begin position="1"/>
        <end position="46"/>
    </location>
</feature>
<organism evidence="2 3">
    <name type="scientific">Teratosphaeria destructans</name>
    <dbReference type="NCBI Taxonomy" id="418781"/>
    <lineage>
        <taxon>Eukaryota</taxon>
        <taxon>Fungi</taxon>
        <taxon>Dikarya</taxon>
        <taxon>Ascomycota</taxon>
        <taxon>Pezizomycotina</taxon>
        <taxon>Dothideomycetes</taxon>
        <taxon>Dothideomycetidae</taxon>
        <taxon>Mycosphaerellales</taxon>
        <taxon>Teratosphaeriaceae</taxon>
        <taxon>Teratosphaeria</taxon>
    </lineage>
</organism>
<dbReference type="EMBL" id="RIBY02002345">
    <property type="protein sequence ID" value="KAH9818551.1"/>
    <property type="molecule type" value="Genomic_DNA"/>
</dbReference>
<dbReference type="InterPro" id="IPR052635">
    <property type="entry name" value="Sec_Metab_Biosynth_Reg"/>
</dbReference>
<proteinExistence type="predicted"/>
<dbReference type="Proteomes" id="UP001138500">
    <property type="component" value="Unassembled WGS sequence"/>
</dbReference>
<comment type="caution">
    <text evidence="2">The sequence shown here is derived from an EMBL/GenBank/DDBJ whole genome shotgun (WGS) entry which is preliminary data.</text>
</comment>